<feature type="transmembrane region" description="Helical" evidence="6">
    <location>
        <begin position="95"/>
        <end position="116"/>
    </location>
</feature>
<feature type="transmembrane region" description="Helical" evidence="6">
    <location>
        <begin position="6"/>
        <end position="26"/>
    </location>
</feature>
<organism evidence="8 9">
    <name type="scientific">Thalassococcus halodurans</name>
    <dbReference type="NCBI Taxonomy" id="373675"/>
    <lineage>
        <taxon>Bacteria</taxon>
        <taxon>Pseudomonadati</taxon>
        <taxon>Pseudomonadota</taxon>
        <taxon>Alphaproteobacteria</taxon>
        <taxon>Rhodobacterales</taxon>
        <taxon>Roseobacteraceae</taxon>
        <taxon>Thalassococcus</taxon>
    </lineage>
</organism>
<name>A0A1H6BQL8_9RHOB</name>
<keyword evidence="2" id="KW-1003">Cell membrane</keyword>
<evidence type="ECO:0000313" key="8">
    <source>
        <dbReference type="EMBL" id="SEG62496.1"/>
    </source>
</evidence>
<dbReference type="InterPro" id="IPR018076">
    <property type="entry name" value="T2SS_GspF_dom"/>
</dbReference>
<feature type="domain" description="Type II secretion system protein GspF" evidence="7">
    <location>
        <begin position="161"/>
        <end position="290"/>
    </location>
</feature>
<dbReference type="GO" id="GO:0005886">
    <property type="term" value="C:plasma membrane"/>
    <property type="evidence" value="ECO:0007669"/>
    <property type="project" value="UniProtKB-SubCell"/>
</dbReference>
<dbReference type="AlphaFoldDB" id="A0A1H6BQL8"/>
<accession>A0A1H6BQL8</accession>
<proteinExistence type="predicted"/>
<keyword evidence="5 6" id="KW-0472">Membrane</keyword>
<feature type="transmembrane region" description="Helical" evidence="6">
    <location>
        <begin position="274"/>
        <end position="298"/>
    </location>
</feature>
<dbReference type="Pfam" id="PF00482">
    <property type="entry name" value="T2SSF"/>
    <property type="match status" value="1"/>
</dbReference>
<dbReference type="Proteomes" id="UP000236752">
    <property type="component" value="Unassembled WGS sequence"/>
</dbReference>
<evidence type="ECO:0000256" key="3">
    <source>
        <dbReference type="ARBA" id="ARBA00022692"/>
    </source>
</evidence>
<sequence length="307" mass="34661">MNETLVLISIFFAVLLVAFAISNYFLRRGEIARNISSTRAKRTQTDEEIDRILGNENEEIRYYLDVVKSHPPNSLPMRLVQAGFFSKKAVGRFNLIRVTVAAVIFVMAQILGDIFFENVGGTVILFFGAILAALSFILCSMVLENIGLRRTREFRKLFPDFMDLLLVCVDSGLGIEAALQRVTREFLLTTRDFGVQLSIMNLEVRAGRSLHEALQNFALRVNLEEARTLAVLFKQSQELGTSVGKTLRVYARELRQMRLVRAEEKANALPVKMLFPMAAFMFPVNLIIVLIPVLLVIVEMLQTLTPS</sequence>
<evidence type="ECO:0000256" key="1">
    <source>
        <dbReference type="ARBA" id="ARBA00004651"/>
    </source>
</evidence>
<dbReference type="PANTHER" id="PTHR35007:SF2">
    <property type="entry name" value="PILUS ASSEMBLE PROTEIN"/>
    <property type="match status" value="1"/>
</dbReference>
<gene>
    <name evidence="8" type="ORF">SAMN04488045_3676</name>
</gene>
<comment type="subcellular location">
    <subcellularLocation>
        <location evidence="1">Cell membrane</location>
        <topology evidence="1">Multi-pass membrane protein</topology>
    </subcellularLocation>
</comment>
<evidence type="ECO:0000313" key="9">
    <source>
        <dbReference type="Proteomes" id="UP000236752"/>
    </source>
</evidence>
<dbReference type="RefSeq" id="WP_103911832.1">
    <property type="nucleotide sequence ID" value="NZ_FNUZ01000008.1"/>
</dbReference>
<evidence type="ECO:0000256" key="4">
    <source>
        <dbReference type="ARBA" id="ARBA00022989"/>
    </source>
</evidence>
<evidence type="ECO:0000259" key="7">
    <source>
        <dbReference type="Pfam" id="PF00482"/>
    </source>
</evidence>
<evidence type="ECO:0000256" key="6">
    <source>
        <dbReference type="SAM" id="Phobius"/>
    </source>
</evidence>
<evidence type="ECO:0000256" key="5">
    <source>
        <dbReference type="ARBA" id="ARBA00023136"/>
    </source>
</evidence>
<keyword evidence="3 6" id="KW-0812">Transmembrane</keyword>
<dbReference type="EMBL" id="FNUZ01000008">
    <property type="protein sequence ID" value="SEG62496.1"/>
    <property type="molecule type" value="Genomic_DNA"/>
</dbReference>
<dbReference type="PANTHER" id="PTHR35007">
    <property type="entry name" value="INTEGRAL MEMBRANE PROTEIN-RELATED"/>
    <property type="match status" value="1"/>
</dbReference>
<feature type="transmembrane region" description="Helical" evidence="6">
    <location>
        <begin position="122"/>
        <end position="143"/>
    </location>
</feature>
<keyword evidence="4 6" id="KW-1133">Transmembrane helix</keyword>
<reference evidence="8 9" key="1">
    <citation type="submission" date="2016-10" db="EMBL/GenBank/DDBJ databases">
        <authorList>
            <person name="de Groot N.N."/>
        </authorList>
    </citation>
    <scope>NUCLEOTIDE SEQUENCE [LARGE SCALE GENOMIC DNA]</scope>
    <source>
        <strain evidence="8 9">DSM 26915</strain>
    </source>
</reference>
<evidence type="ECO:0000256" key="2">
    <source>
        <dbReference type="ARBA" id="ARBA00022475"/>
    </source>
</evidence>
<keyword evidence="9" id="KW-1185">Reference proteome</keyword>
<protein>
    <submittedName>
        <fullName evidence="8">Tight adherence protein C</fullName>
    </submittedName>
</protein>
<dbReference type="OrthoDB" id="9810662at2"/>